<feature type="transmembrane region" description="Helical" evidence="9">
    <location>
        <begin position="34"/>
        <end position="59"/>
    </location>
</feature>
<evidence type="ECO:0000256" key="5">
    <source>
        <dbReference type="ARBA" id="ARBA00023136"/>
    </source>
</evidence>
<dbReference type="OrthoDB" id="9896011at2759"/>
<dbReference type="GO" id="GO:0005886">
    <property type="term" value="C:plasma membrane"/>
    <property type="evidence" value="ECO:0007669"/>
    <property type="project" value="TreeGrafter"/>
</dbReference>
<gene>
    <name evidence="11" type="primary">Mrgprd_0</name>
    <name evidence="11" type="ORF">TODMEX_R10736</name>
</gene>
<sequence>ETITTDPFLSYATSGYVDSGENTDSECPSLPGGWMVFVGVCFGICLCGLVGNGIVVWFLGFHVKQNPFNVYILNLAVADFSLLLVFFLLLSTILIITAFCLHNFMSFYEEFLFAVEFLCHFFDLSSLGLLTAISVERCASVL</sequence>
<evidence type="ECO:0000313" key="11">
    <source>
        <dbReference type="EMBL" id="NWI62738.1"/>
    </source>
</evidence>
<comment type="caution">
    <text evidence="11">The sequence shown here is derived from an EMBL/GenBank/DDBJ whole genome shotgun (WGS) entry which is preliminary data.</text>
</comment>
<keyword evidence="5 9" id="KW-0472">Membrane</keyword>
<dbReference type="PRINTS" id="PR00237">
    <property type="entry name" value="GPCRRHODOPSN"/>
</dbReference>
<comment type="similarity">
    <text evidence="8">Belongs to the G-protein coupled receptor 1 family.</text>
</comment>
<evidence type="ECO:0000256" key="4">
    <source>
        <dbReference type="ARBA" id="ARBA00023040"/>
    </source>
</evidence>
<keyword evidence="6 8" id="KW-0675">Receptor</keyword>
<dbReference type="PROSITE" id="PS50262">
    <property type="entry name" value="G_PROTEIN_RECEP_F1_2"/>
    <property type="match status" value="1"/>
</dbReference>
<feature type="transmembrane region" description="Helical" evidence="9">
    <location>
        <begin position="111"/>
        <end position="133"/>
    </location>
</feature>
<evidence type="ECO:0000256" key="7">
    <source>
        <dbReference type="ARBA" id="ARBA00023224"/>
    </source>
</evidence>
<evidence type="ECO:0000256" key="6">
    <source>
        <dbReference type="ARBA" id="ARBA00023170"/>
    </source>
</evidence>
<feature type="non-terminal residue" evidence="11">
    <location>
        <position position="1"/>
    </location>
</feature>
<dbReference type="PROSITE" id="PS00237">
    <property type="entry name" value="G_PROTEIN_RECEP_F1_1"/>
    <property type="match status" value="1"/>
</dbReference>
<accession>A0A851D1Z6</accession>
<evidence type="ECO:0000256" key="3">
    <source>
        <dbReference type="ARBA" id="ARBA00022989"/>
    </source>
</evidence>
<dbReference type="PANTHER" id="PTHR11334">
    <property type="entry name" value="MAS-RELATED G-PROTEIN COUPLED RECEPTOR"/>
    <property type="match status" value="1"/>
</dbReference>
<feature type="non-terminal residue" evidence="11">
    <location>
        <position position="142"/>
    </location>
</feature>
<evidence type="ECO:0000256" key="2">
    <source>
        <dbReference type="ARBA" id="ARBA00022692"/>
    </source>
</evidence>
<keyword evidence="7 8" id="KW-0807">Transducer</keyword>
<feature type="domain" description="G-protein coupled receptors family 1 profile" evidence="10">
    <location>
        <begin position="51"/>
        <end position="142"/>
    </location>
</feature>
<dbReference type="PANTHER" id="PTHR11334:SF69">
    <property type="entry name" value="G-PROTEIN COUPLED RECEPTORS FAMILY 1 PROFILE DOMAIN-CONTAINING PROTEIN"/>
    <property type="match status" value="1"/>
</dbReference>
<dbReference type="Proteomes" id="UP000660247">
    <property type="component" value="Unassembled WGS sequence"/>
</dbReference>
<keyword evidence="4 8" id="KW-0297">G-protein coupled receptor</keyword>
<dbReference type="EMBL" id="WEIS01008336">
    <property type="protein sequence ID" value="NWI62738.1"/>
    <property type="molecule type" value="Genomic_DNA"/>
</dbReference>
<dbReference type="GO" id="GO:0004930">
    <property type="term" value="F:G protein-coupled receptor activity"/>
    <property type="evidence" value="ECO:0007669"/>
    <property type="project" value="UniProtKB-KW"/>
</dbReference>
<reference evidence="11" key="1">
    <citation type="submission" date="2019-10" db="EMBL/GenBank/DDBJ databases">
        <title>Bird 10,000 Genomes (B10K) Project - Family phase.</title>
        <authorList>
            <person name="Zhang G."/>
        </authorList>
    </citation>
    <scope>NUCLEOTIDE SEQUENCE</scope>
    <source>
        <strain evidence="11">B10K-DU-002-69</strain>
        <tissue evidence="11">Muscle</tissue>
    </source>
</reference>
<keyword evidence="2 8" id="KW-0812">Transmembrane</keyword>
<evidence type="ECO:0000313" key="12">
    <source>
        <dbReference type="Proteomes" id="UP000660247"/>
    </source>
</evidence>
<evidence type="ECO:0000256" key="1">
    <source>
        <dbReference type="ARBA" id="ARBA00004141"/>
    </source>
</evidence>
<dbReference type="SUPFAM" id="SSF81321">
    <property type="entry name" value="Family A G protein-coupled receptor-like"/>
    <property type="match status" value="1"/>
</dbReference>
<evidence type="ECO:0000259" key="10">
    <source>
        <dbReference type="PROSITE" id="PS50262"/>
    </source>
</evidence>
<dbReference type="InterPro" id="IPR026234">
    <property type="entry name" value="MRGPCRFAMILY"/>
</dbReference>
<organism evidence="11 12">
    <name type="scientific">Todus mexicanus</name>
    <name type="common">Puerto Rican tody</name>
    <dbReference type="NCBI Taxonomy" id="135184"/>
    <lineage>
        <taxon>Eukaryota</taxon>
        <taxon>Metazoa</taxon>
        <taxon>Chordata</taxon>
        <taxon>Craniata</taxon>
        <taxon>Vertebrata</taxon>
        <taxon>Euteleostomi</taxon>
        <taxon>Archelosauria</taxon>
        <taxon>Archosauria</taxon>
        <taxon>Dinosauria</taxon>
        <taxon>Saurischia</taxon>
        <taxon>Theropoda</taxon>
        <taxon>Coelurosauria</taxon>
        <taxon>Aves</taxon>
        <taxon>Neognathae</taxon>
        <taxon>Neoaves</taxon>
        <taxon>Telluraves</taxon>
        <taxon>Coraciimorphae</taxon>
        <taxon>Coraciiformes</taxon>
        <taxon>Todidae</taxon>
        <taxon>Todus</taxon>
    </lineage>
</organism>
<comment type="subcellular location">
    <subcellularLocation>
        <location evidence="1">Membrane</location>
        <topology evidence="1">Multi-pass membrane protein</topology>
    </subcellularLocation>
</comment>
<evidence type="ECO:0000256" key="8">
    <source>
        <dbReference type="RuleBase" id="RU000688"/>
    </source>
</evidence>
<proteinExistence type="inferred from homology"/>
<name>A0A851D1Z6_TODME</name>
<dbReference type="AlphaFoldDB" id="A0A851D1Z6"/>
<dbReference type="Gene3D" id="1.20.1070.10">
    <property type="entry name" value="Rhodopsin 7-helix transmembrane proteins"/>
    <property type="match status" value="1"/>
</dbReference>
<feature type="transmembrane region" description="Helical" evidence="9">
    <location>
        <begin position="71"/>
        <end position="99"/>
    </location>
</feature>
<protein>
    <submittedName>
        <fullName evidence="11">MRGRD protein</fullName>
    </submittedName>
</protein>
<keyword evidence="12" id="KW-1185">Reference proteome</keyword>
<dbReference type="InterPro" id="IPR000276">
    <property type="entry name" value="GPCR_Rhodpsn"/>
</dbReference>
<evidence type="ECO:0000256" key="9">
    <source>
        <dbReference type="SAM" id="Phobius"/>
    </source>
</evidence>
<dbReference type="InterPro" id="IPR017452">
    <property type="entry name" value="GPCR_Rhodpsn_7TM"/>
</dbReference>
<keyword evidence="3 9" id="KW-1133">Transmembrane helix</keyword>